<dbReference type="Gene3D" id="3.40.50.1820">
    <property type="entry name" value="alpha/beta hydrolase"/>
    <property type="match status" value="1"/>
</dbReference>
<organism evidence="4 5">
    <name type="scientific">Populus trichocarpa</name>
    <name type="common">Western balsam poplar</name>
    <name type="synonym">Populus balsamifera subsp. trichocarpa</name>
    <dbReference type="NCBI Taxonomy" id="3694"/>
    <lineage>
        <taxon>Eukaryota</taxon>
        <taxon>Viridiplantae</taxon>
        <taxon>Streptophyta</taxon>
        <taxon>Embryophyta</taxon>
        <taxon>Tracheophyta</taxon>
        <taxon>Spermatophyta</taxon>
        <taxon>Magnoliopsida</taxon>
        <taxon>eudicotyledons</taxon>
        <taxon>Gunneridae</taxon>
        <taxon>Pentapetalae</taxon>
        <taxon>rosids</taxon>
        <taxon>fabids</taxon>
        <taxon>Malpighiales</taxon>
        <taxon>Salicaceae</taxon>
        <taxon>Saliceae</taxon>
        <taxon>Populus</taxon>
    </lineage>
</organism>
<dbReference type="SUPFAM" id="SSF53474">
    <property type="entry name" value="alpha/beta-Hydrolases"/>
    <property type="match status" value="1"/>
</dbReference>
<evidence type="ECO:0000259" key="3">
    <source>
        <dbReference type="Pfam" id="PF12697"/>
    </source>
</evidence>
<gene>
    <name evidence="4" type="ORF">POPTR_007G018900</name>
</gene>
<proteinExistence type="inferred from homology"/>
<evidence type="ECO:0000313" key="5">
    <source>
        <dbReference type="Proteomes" id="UP000006729"/>
    </source>
</evidence>
<name>A0A2K1ZMW2_POPTR</name>
<sequence length="235" mass="26906">MTDLVLIFEKAFVVGHDWGAVIGWHLSLFRPDRLKGLIAISVPYFPRDPVAKPIEFFTGNFGDEFYISQFQEPGRAERAFARYDYLTVMKKFLMINKTDPLVAPSGMEIIDYLQTPAVLPPWITEEELQVYADKFEESGFTGPLNYYRAMDLNWELSAPWQGAKVTVPTKYIVGDKEIGFDTYGTREYVQGDTFKGLVPDLEVVILEGGHHFIHEERAHEVSQEILTFLQKLSVD</sequence>
<protein>
    <recommendedName>
        <fullName evidence="3">AB hydrolase-1 domain-containing protein</fullName>
    </recommendedName>
</protein>
<evidence type="ECO:0000256" key="2">
    <source>
        <dbReference type="ARBA" id="ARBA00038334"/>
    </source>
</evidence>
<dbReference type="AlphaFoldDB" id="A0A2K1ZMW2"/>
<keyword evidence="5" id="KW-1185">Reference proteome</keyword>
<dbReference type="PRINTS" id="PR00412">
    <property type="entry name" value="EPOXHYDRLASE"/>
</dbReference>
<keyword evidence="1" id="KW-0378">Hydrolase</keyword>
<feature type="domain" description="AB hydrolase-1" evidence="3">
    <location>
        <begin position="9"/>
        <end position="223"/>
    </location>
</feature>
<dbReference type="InterPro" id="IPR000073">
    <property type="entry name" value="AB_hydrolase_1"/>
</dbReference>
<dbReference type="Proteomes" id="UP000006729">
    <property type="component" value="Chromosome 7"/>
</dbReference>
<dbReference type="PANTHER" id="PTHR43329">
    <property type="entry name" value="EPOXIDE HYDROLASE"/>
    <property type="match status" value="1"/>
</dbReference>
<dbReference type="ExpressionAtlas" id="A0A2K1ZMW2">
    <property type="expression patterns" value="baseline and differential"/>
</dbReference>
<evidence type="ECO:0000256" key="1">
    <source>
        <dbReference type="ARBA" id="ARBA00022801"/>
    </source>
</evidence>
<dbReference type="GO" id="GO:0016787">
    <property type="term" value="F:hydrolase activity"/>
    <property type="evidence" value="ECO:0007669"/>
    <property type="project" value="UniProtKB-KW"/>
</dbReference>
<comment type="similarity">
    <text evidence="2">Belongs to the AB hydrolase superfamily. Epoxide hydrolase family.</text>
</comment>
<dbReference type="InterPro" id="IPR029058">
    <property type="entry name" value="AB_hydrolase_fold"/>
</dbReference>
<evidence type="ECO:0000313" key="4">
    <source>
        <dbReference type="EMBL" id="PNT26598.1"/>
    </source>
</evidence>
<dbReference type="EMBL" id="CM009296">
    <property type="protein sequence ID" value="PNT26598.1"/>
    <property type="molecule type" value="Genomic_DNA"/>
</dbReference>
<dbReference type="Pfam" id="PF12697">
    <property type="entry name" value="Abhydrolase_6"/>
    <property type="match status" value="1"/>
</dbReference>
<reference evidence="4 5" key="1">
    <citation type="journal article" date="2006" name="Science">
        <title>The genome of black cottonwood, Populus trichocarpa (Torr. &amp; Gray).</title>
        <authorList>
            <person name="Tuskan G.A."/>
            <person name="Difazio S."/>
            <person name="Jansson S."/>
            <person name="Bohlmann J."/>
            <person name="Grigoriev I."/>
            <person name="Hellsten U."/>
            <person name="Putnam N."/>
            <person name="Ralph S."/>
            <person name="Rombauts S."/>
            <person name="Salamov A."/>
            <person name="Schein J."/>
            <person name="Sterck L."/>
            <person name="Aerts A."/>
            <person name="Bhalerao R.R."/>
            <person name="Bhalerao R.P."/>
            <person name="Blaudez D."/>
            <person name="Boerjan W."/>
            <person name="Brun A."/>
            <person name="Brunner A."/>
            <person name="Busov V."/>
            <person name="Campbell M."/>
            <person name="Carlson J."/>
            <person name="Chalot M."/>
            <person name="Chapman J."/>
            <person name="Chen G.L."/>
            <person name="Cooper D."/>
            <person name="Coutinho P.M."/>
            <person name="Couturier J."/>
            <person name="Covert S."/>
            <person name="Cronk Q."/>
            <person name="Cunningham R."/>
            <person name="Davis J."/>
            <person name="Degroeve S."/>
            <person name="Dejardin A."/>
            <person name="Depamphilis C."/>
            <person name="Detter J."/>
            <person name="Dirks B."/>
            <person name="Dubchak I."/>
            <person name="Duplessis S."/>
            <person name="Ehlting J."/>
            <person name="Ellis B."/>
            <person name="Gendler K."/>
            <person name="Goodstein D."/>
            <person name="Gribskov M."/>
            <person name="Grimwood J."/>
            <person name="Groover A."/>
            <person name="Gunter L."/>
            <person name="Hamberger B."/>
            <person name="Heinze B."/>
            <person name="Helariutta Y."/>
            <person name="Henrissat B."/>
            <person name="Holligan D."/>
            <person name="Holt R."/>
            <person name="Huang W."/>
            <person name="Islam-Faridi N."/>
            <person name="Jones S."/>
            <person name="Jones-Rhoades M."/>
            <person name="Jorgensen R."/>
            <person name="Joshi C."/>
            <person name="Kangasjarvi J."/>
            <person name="Karlsson J."/>
            <person name="Kelleher C."/>
            <person name="Kirkpatrick R."/>
            <person name="Kirst M."/>
            <person name="Kohler A."/>
            <person name="Kalluri U."/>
            <person name="Larimer F."/>
            <person name="Leebens-Mack J."/>
            <person name="Leple J.C."/>
            <person name="Locascio P."/>
            <person name="Lou Y."/>
            <person name="Lucas S."/>
            <person name="Martin F."/>
            <person name="Montanini B."/>
            <person name="Napoli C."/>
            <person name="Nelson D.R."/>
            <person name="Nelson C."/>
            <person name="Nieminen K."/>
            <person name="Nilsson O."/>
            <person name="Pereda V."/>
            <person name="Peter G."/>
            <person name="Philippe R."/>
            <person name="Pilate G."/>
            <person name="Poliakov A."/>
            <person name="Razumovskaya J."/>
            <person name="Richardson P."/>
            <person name="Rinaldi C."/>
            <person name="Ritland K."/>
            <person name="Rouze P."/>
            <person name="Ryaboy D."/>
            <person name="Schmutz J."/>
            <person name="Schrader J."/>
            <person name="Segerman B."/>
            <person name="Shin H."/>
            <person name="Siddiqui A."/>
            <person name="Sterky F."/>
            <person name="Terry A."/>
            <person name="Tsai C.J."/>
            <person name="Uberbacher E."/>
            <person name="Unneberg P."/>
            <person name="Vahala J."/>
            <person name="Wall K."/>
            <person name="Wessler S."/>
            <person name="Yang G."/>
            <person name="Yin T."/>
            <person name="Douglas C."/>
            <person name="Marra M."/>
            <person name="Sandberg G."/>
            <person name="Van de Peer Y."/>
            <person name="Rokhsar D."/>
        </authorList>
    </citation>
    <scope>NUCLEOTIDE SEQUENCE [LARGE SCALE GENOMIC DNA]</scope>
    <source>
        <strain evidence="5">cv. Nisqually</strain>
    </source>
</reference>
<accession>A0A2K1ZMW2</accession>
<dbReference type="InterPro" id="IPR000639">
    <property type="entry name" value="Epox_hydrolase-like"/>
</dbReference>